<sequence>MTENIIQMISIILTTTISIISVVIAVKSLKTTQKSIEEANRPYVVVYQEQIQVLANIRTYIVVKNFGKTGAVIESLTFEPNYYDAADKPAFKSLENTFIAPGQSIMTVASANNLPSENGGITVATIKYKDTNRAYTEKISLNNQLIRELIFSKTNPSKSYSIESVITKTAEELLRRNI</sequence>
<protein>
    <submittedName>
        <fullName evidence="2">Uncharacterized protein</fullName>
    </submittedName>
</protein>
<feature type="transmembrane region" description="Helical" evidence="1">
    <location>
        <begin position="6"/>
        <end position="26"/>
    </location>
</feature>
<accession>A0AAJ2DLR7</accession>
<keyword evidence="1" id="KW-0472">Membrane</keyword>
<organism evidence="2 3">
    <name type="scientific">Bacillus pseudomycoides</name>
    <dbReference type="NCBI Taxonomy" id="64104"/>
    <lineage>
        <taxon>Bacteria</taxon>
        <taxon>Bacillati</taxon>
        <taxon>Bacillota</taxon>
        <taxon>Bacilli</taxon>
        <taxon>Bacillales</taxon>
        <taxon>Bacillaceae</taxon>
        <taxon>Bacillus</taxon>
        <taxon>Bacillus cereus group</taxon>
    </lineage>
</organism>
<comment type="caution">
    <text evidence="2">The sequence shown here is derived from an EMBL/GenBank/DDBJ whole genome shotgun (WGS) entry which is preliminary data.</text>
</comment>
<keyword evidence="1" id="KW-0812">Transmembrane</keyword>
<evidence type="ECO:0000313" key="2">
    <source>
        <dbReference type="EMBL" id="MDR4328315.1"/>
    </source>
</evidence>
<dbReference type="Proteomes" id="UP001248134">
    <property type="component" value="Unassembled WGS sequence"/>
</dbReference>
<dbReference type="EMBL" id="VLYX01000029">
    <property type="protein sequence ID" value="MDR4328315.1"/>
    <property type="molecule type" value="Genomic_DNA"/>
</dbReference>
<name>A0AAJ2DLR7_9BACI</name>
<reference evidence="2" key="1">
    <citation type="submission" date="2019-07" db="EMBL/GenBank/DDBJ databases">
        <title>Phylogenomic Reclassification of ATCC Bacillus Strains and Various Taxa within the Genus Bacillus.</title>
        <authorList>
            <person name="Riojas M.A."/>
            <person name="Frank A.M."/>
            <person name="Fenn S.L."/>
            <person name="King S.P."/>
            <person name="Brower S.M."/>
            <person name="Hazbon M.H."/>
        </authorList>
    </citation>
    <scope>NUCLEOTIDE SEQUENCE</scope>
    <source>
        <strain evidence="2">NR-12239</strain>
    </source>
</reference>
<proteinExistence type="predicted"/>
<dbReference type="RefSeq" id="WP_098114235.1">
    <property type="nucleotide sequence ID" value="NZ_NUCG01000014.1"/>
</dbReference>
<dbReference type="AlphaFoldDB" id="A0AAJ2DLR7"/>
<gene>
    <name evidence="2" type="ORF">FOS08_21075</name>
</gene>
<evidence type="ECO:0000256" key="1">
    <source>
        <dbReference type="SAM" id="Phobius"/>
    </source>
</evidence>
<keyword evidence="1" id="KW-1133">Transmembrane helix</keyword>
<evidence type="ECO:0000313" key="3">
    <source>
        <dbReference type="Proteomes" id="UP001248134"/>
    </source>
</evidence>